<evidence type="ECO:0000256" key="2">
    <source>
        <dbReference type="SAM" id="MobiDB-lite"/>
    </source>
</evidence>
<dbReference type="Proteomes" id="UP000504608">
    <property type="component" value="Unplaced"/>
</dbReference>
<name>A0A6J1I2X9_CUCMA</name>
<accession>A0A6J1I2X9</accession>
<proteinExistence type="predicted"/>
<reference evidence="4" key="1">
    <citation type="submission" date="2025-08" db="UniProtKB">
        <authorList>
            <consortium name="RefSeq"/>
        </authorList>
    </citation>
    <scope>IDENTIFICATION</scope>
    <source>
        <tissue evidence="4">Young leaves</tissue>
    </source>
</reference>
<evidence type="ECO:0000313" key="4">
    <source>
        <dbReference type="RefSeq" id="XP_022971792.1"/>
    </source>
</evidence>
<keyword evidence="3" id="KW-1185">Reference proteome</keyword>
<organism evidence="3 4">
    <name type="scientific">Cucurbita maxima</name>
    <name type="common">Pumpkin</name>
    <name type="synonym">Winter squash</name>
    <dbReference type="NCBI Taxonomy" id="3661"/>
    <lineage>
        <taxon>Eukaryota</taxon>
        <taxon>Viridiplantae</taxon>
        <taxon>Streptophyta</taxon>
        <taxon>Embryophyta</taxon>
        <taxon>Tracheophyta</taxon>
        <taxon>Spermatophyta</taxon>
        <taxon>Magnoliopsida</taxon>
        <taxon>eudicotyledons</taxon>
        <taxon>Gunneridae</taxon>
        <taxon>Pentapetalae</taxon>
        <taxon>rosids</taxon>
        <taxon>fabids</taxon>
        <taxon>Cucurbitales</taxon>
        <taxon>Cucurbitaceae</taxon>
        <taxon>Cucurbiteae</taxon>
        <taxon>Cucurbita</taxon>
    </lineage>
</organism>
<dbReference type="GeneID" id="111470470"/>
<dbReference type="KEGG" id="cmax:111470470"/>
<feature type="compositionally biased region" description="Basic and acidic residues" evidence="2">
    <location>
        <begin position="37"/>
        <end position="64"/>
    </location>
</feature>
<protein>
    <submittedName>
        <fullName evidence="4">Protein MNN4-like</fullName>
    </submittedName>
</protein>
<dbReference type="RefSeq" id="XP_022971792.1">
    <property type="nucleotide sequence ID" value="XM_023116024.1"/>
</dbReference>
<dbReference type="OrthoDB" id="689590at2759"/>
<dbReference type="AlphaFoldDB" id="A0A6J1I2X9"/>
<feature type="coiled-coil region" evidence="1">
    <location>
        <begin position="119"/>
        <end position="196"/>
    </location>
</feature>
<evidence type="ECO:0000256" key="1">
    <source>
        <dbReference type="SAM" id="Coils"/>
    </source>
</evidence>
<keyword evidence="1" id="KW-0175">Coiled coil</keyword>
<feature type="region of interest" description="Disordered" evidence="2">
    <location>
        <begin position="1"/>
        <end position="72"/>
    </location>
</feature>
<gene>
    <name evidence="4" type="primary">LOC111470470</name>
</gene>
<evidence type="ECO:0000313" key="3">
    <source>
        <dbReference type="Proteomes" id="UP000504608"/>
    </source>
</evidence>
<sequence length="235" mass="27992">MQIEHEKQMVQMQAAIPSKSPENPKTMTKKKPMRSTNEPKKLPDHEEKKRDSKQQPKTVVDKSETHKKRKKFGALVQVKEGLELDLKKNADKKKQNQMNEVGDRICRLVESERLKNVEIERLKDKNNGLVLKVEEEREKWMKVCCERDGIKANSDDELFEESRDLRKKMIELEKNEKRALEEIEDLEVKCKKLLGERMESEIMNRNRWKRRNLLRGYWMNLVGLLKILREKSIQL</sequence>